<dbReference type="Gene3D" id="3.40.50.300">
    <property type="entry name" value="P-loop containing nucleotide triphosphate hydrolases"/>
    <property type="match status" value="1"/>
</dbReference>
<keyword evidence="7" id="KW-0540">Nuclease</keyword>
<dbReference type="HAMAP" id="MF_00092">
    <property type="entry name" value="MutS2"/>
    <property type="match status" value="1"/>
</dbReference>
<dbReference type="FunFam" id="3.40.50.300:FF:000830">
    <property type="entry name" value="Endonuclease MutS2"/>
    <property type="match status" value="1"/>
</dbReference>
<protein>
    <recommendedName>
        <fullName evidence="7">Endonuclease MutS2</fullName>
        <ecNumber evidence="7">3.1.-.-</ecNumber>
    </recommendedName>
    <alternativeName>
        <fullName evidence="7">Ribosome-associated protein quality control-upstream factor</fullName>
        <shortName evidence="7">RQC-upstream factor</shortName>
        <shortName evidence="7">RqcU</shortName>
        <ecNumber evidence="7">3.6.4.-</ecNumber>
    </alternativeName>
</protein>
<dbReference type="InterPro" id="IPR036187">
    <property type="entry name" value="DNA_mismatch_repair_MutS_sf"/>
</dbReference>
<dbReference type="GO" id="GO:0072344">
    <property type="term" value="P:rescue of stalled ribosome"/>
    <property type="evidence" value="ECO:0007669"/>
    <property type="project" value="UniProtKB-UniRule"/>
</dbReference>
<dbReference type="SMART" id="SM00534">
    <property type="entry name" value="MUTSac"/>
    <property type="match status" value="1"/>
</dbReference>
<keyword evidence="1 7" id="KW-0699">rRNA-binding</keyword>
<dbReference type="AlphaFoldDB" id="A0A4R3TKU8"/>
<keyword evidence="7" id="KW-0255">Endonuclease</keyword>
<dbReference type="GO" id="GO:0019843">
    <property type="term" value="F:rRNA binding"/>
    <property type="evidence" value="ECO:0007669"/>
    <property type="project" value="UniProtKB-UniRule"/>
</dbReference>
<dbReference type="SUPFAM" id="SSF48334">
    <property type="entry name" value="DNA repair protein MutS, domain III"/>
    <property type="match status" value="1"/>
</dbReference>
<feature type="domain" description="Smr" evidence="9">
    <location>
        <begin position="700"/>
        <end position="771"/>
    </location>
</feature>
<sequence length="775" mass="87235">MKHMKERYEELELDAVKEQIIRHCSFSLGKQKIRQLSPRFEELWVRRELTRTQEALTLVYRYGNLPFQGVHDIGNAIEDARRNRTLSCLELRQIADSIRAVEHVVSYFKASEVETPRLKELIASFDQPMPVANAIETCISSSCEVMDQASGELKSIRKSIRMCEGEISKEAQRFIASHSTQLMDTITTMRNDRICVLVKISEKNSVDGFIHGESASGQTAYIEPKSLLILNNRLASLKSREQEEIARILFALSQKVKTVAHALEGNLETFALLDVIFSKALWAKEKNGCIAQLDNQHHHLYLKQAKHPLIDEQYVVANTYEIKEPYRSLLITGSNTGGKTVTLKTIGLFVVMTMCGMAVSAQEAIIPVFNGVYVNIGDDQSIAESLSTFSSHISQLAAICHKADANSLVLLDELGNGTDPKEGEPLAVAILEELSRRRATIIATTHYSALKSYAAGKEDMLVSSVEFDMEALRPTYRYIEGISGQSNAFAIAERYGLSKRIIADAKRRKDEQASVNDIAMEKLEQLTMEVEEKKQKMEQRLQDVRLLQETLATQKSKFEKEKEQLLEQVKADAKKKLDEVQEEAELLLEELKQMKANAKPHEITELKSAMRKLQIDDEELVEESDEVFAVGDYVKLKKLNYYGEIISMNKDKVCVLANGMKMNTTTKDITHEKRKIVKKKTKGYTKSSITSFSMECNVIGMRVAEAIPIIDKYLDNALLAKVYQVRIIHGMGTGKLRKGVHDYLKHNPQVESYTMGGQGEGGLGATVVKLKQKGK</sequence>
<evidence type="ECO:0000256" key="3">
    <source>
        <dbReference type="ARBA" id="ARBA00022801"/>
    </source>
</evidence>
<dbReference type="InterPro" id="IPR045076">
    <property type="entry name" value="MutS"/>
</dbReference>
<evidence type="ECO:0000313" key="11">
    <source>
        <dbReference type="Proteomes" id="UP000295773"/>
    </source>
</evidence>
<dbReference type="Pfam" id="PF01713">
    <property type="entry name" value="Smr"/>
    <property type="match status" value="1"/>
</dbReference>
<dbReference type="InterPro" id="IPR027417">
    <property type="entry name" value="P-loop_NTPase"/>
</dbReference>
<keyword evidence="5 7" id="KW-0694">RNA-binding</keyword>
<dbReference type="GO" id="GO:0043023">
    <property type="term" value="F:ribosomal large subunit binding"/>
    <property type="evidence" value="ECO:0007669"/>
    <property type="project" value="UniProtKB-UniRule"/>
</dbReference>
<dbReference type="InterPro" id="IPR002625">
    <property type="entry name" value="Smr_dom"/>
</dbReference>
<evidence type="ECO:0000256" key="4">
    <source>
        <dbReference type="ARBA" id="ARBA00022840"/>
    </source>
</evidence>
<comment type="caution">
    <text evidence="10">The sequence shown here is derived from an EMBL/GenBank/DDBJ whole genome shotgun (WGS) entry which is preliminary data.</text>
</comment>
<dbReference type="InterPro" id="IPR005747">
    <property type="entry name" value="MutS2"/>
</dbReference>
<dbReference type="InterPro" id="IPR036063">
    <property type="entry name" value="Smr_dom_sf"/>
</dbReference>
<feature type="binding site" evidence="7">
    <location>
        <begin position="333"/>
        <end position="340"/>
    </location>
    <ligand>
        <name>ATP</name>
        <dbReference type="ChEBI" id="CHEBI:30616"/>
    </ligand>
</feature>
<dbReference type="GO" id="GO:0045910">
    <property type="term" value="P:negative regulation of DNA recombination"/>
    <property type="evidence" value="ECO:0007669"/>
    <property type="project" value="InterPro"/>
</dbReference>
<dbReference type="GO" id="GO:0005524">
    <property type="term" value="F:ATP binding"/>
    <property type="evidence" value="ECO:0007669"/>
    <property type="project" value="UniProtKB-UniRule"/>
</dbReference>
<keyword evidence="11" id="KW-1185">Reference proteome</keyword>
<proteinExistence type="inferred from homology"/>
<evidence type="ECO:0000256" key="1">
    <source>
        <dbReference type="ARBA" id="ARBA00022730"/>
    </source>
</evidence>
<dbReference type="Proteomes" id="UP000295773">
    <property type="component" value="Unassembled WGS sequence"/>
</dbReference>
<dbReference type="RefSeq" id="WP_132223963.1">
    <property type="nucleotide sequence ID" value="NZ_JANKBG010000003.1"/>
</dbReference>
<keyword evidence="8" id="KW-0175">Coiled coil</keyword>
<dbReference type="GO" id="GO:0030983">
    <property type="term" value="F:mismatched DNA binding"/>
    <property type="evidence" value="ECO:0007669"/>
    <property type="project" value="InterPro"/>
</dbReference>
<dbReference type="EC" id="3.6.4.-" evidence="7"/>
<keyword evidence="2 7" id="KW-0547">Nucleotide-binding</keyword>
<dbReference type="SMART" id="SM00463">
    <property type="entry name" value="SMR"/>
    <property type="match status" value="1"/>
</dbReference>
<comment type="subunit">
    <text evidence="7">Homodimer. Binds to stalled ribosomes, contacting rRNA.</text>
</comment>
<dbReference type="GO" id="GO:0004519">
    <property type="term" value="F:endonuclease activity"/>
    <property type="evidence" value="ECO:0007669"/>
    <property type="project" value="UniProtKB-UniRule"/>
</dbReference>
<dbReference type="GO" id="GO:0016887">
    <property type="term" value="F:ATP hydrolysis activity"/>
    <property type="evidence" value="ECO:0007669"/>
    <property type="project" value="InterPro"/>
</dbReference>
<evidence type="ECO:0000256" key="7">
    <source>
        <dbReference type="HAMAP-Rule" id="MF_00092"/>
    </source>
</evidence>
<evidence type="ECO:0000256" key="8">
    <source>
        <dbReference type="SAM" id="Coils"/>
    </source>
</evidence>
<dbReference type="SUPFAM" id="SSF52540">
    <property type="entry name" value="P-loop containing nucleoside triphosphate hydrolases"/>
    <property type="match status" value="1"/>
</dbReference>
<feature type="coiled-coil region" evidence="8">
    <location>
        <begin position="516"/>
        <end position="623"/>
    </location>
</feature>
<dbReference type="PROSITE" id="PS50828">
    <property type="entry name" value="SMR"/>
    <property type="match status" value="1"/>
</dbReference>
<keyword evidence="4 7" id="KW-0067">ATP-binding</keyword>
<dbReference type="InterPro" id="IPR000432">
    <property type="entry name" value="DNA_mismatch_repair_MutS_C"/>
</dbReference>
<dbReference type="GO" id="GO:0140664">
    <property type="term" value="F:ATP-dependent DNA damage sensor activity"/>
    <property type="evidence" value="ECO:0007669"/>
    <property type="project" value="InterPro"/>
</dbReference>
<evidence type="ECO:0000256" key="5">
    <source>
        <dbReference type="ARBA" id="ARBA00022884"/>
    </source>
</evidence>
<dbReference type="EMBL" id="SMBP01000003">
    <property type="protein sequence ID" value="TCU62767.1"/>
    <property type="molecule type" value="Genomic_DNA"/>
</dbReference>
<dbReference type="PANTHER" id="PTHR48466">
    <property type="entry name" value="OS10G0509000 PROTEIN-RELATED"/>
    <property type="match status" value="1"/>
</dbReference>
<dbReference type="InterPro" id="IPR007696">
    <property type="entry name" value="DNA_mismatch_repair_MutS_core"/>
</dbReference>
<comment type="similarity">
    <text evidence="7">Belongs to the DNA mismatch repair MutS family. MutS2 subfamily.</text>
</comment>
<dbReference type="EC" id="3.1.-.-" evidence="7"/>
<reference evidence="10 11" key="1">
    <citation type="submission" date="2019-03" db="EMBL/GenBank/DDBJ databases">
        <title>Genomic Encyclopedia of Type Strains, Phase IV (KMG-IV): sequencing the most valuable type-strain genomes for metagenomic binning, comparative biology and taxonomic classification.</title>
        <authorList>
            <person name="Goeker M."/>
        </authorList>
    </citation>
    <scope>NUCLEOTIDE SEQUENCE [LARGE SCALE GENOMIC DNA]</scope>
    <source>
        <strain evidence="10 11">DSM 29481</strain>
    </source>
</reference>
<dbReference type="SMART" id="SM00533">
    <property type="entry name" value="MUTSd"/>
    <property type="match status" value="1"/>
</dbReference>
<keyword evidence="6 7" id="KW-0238">DNA-binding</keyword>
<gene>
    <name evidence="7" type="primary">mutS2</name>
    <name evidence="7" type="synonym">rqcU</name>
    <name evidence="10" type="ORF">EDD61_103182</name>
</gene>
<dbReference type="GO" id="GO:0006298">
    <property type="term" value="P:mismatch repair"/>
    <property type="evidence" value="ECO:0007669"/>
    <property type="project" value="InterPro"/>
</dbReference>
<name>A0A4R3TKU8_9FIRM</name>
<comment type="function">
    <text evidence="7">Acts as a ribosome collision sensor, splitting the ribosome into its 2 subunits. Detects stalled/collided 70S ribosomes which it binds and splits by an ATP-hydrolysis driven conformational change. Acts upstream of the ribosome quality control system (RQC), a ribosome-associated complex that mediates the extraction of incompletely synthesized nascent chains from stalled ribosomes and their subsequent degradation. Probably generates substrates for RQC.</text>
</comment>
<comment type="function">
    <text evidence="7">Endonuclease that is involved in the suppression of homologous recombination and thus may have a key role in the control of bacterial genetic diversity.</text>
</comment>
<dbReference type="Pfam" id="PF00488">
    <property type="entry name" value="MutS_V"/>
    <property type="match status" value="1"/>
</dbReference>
<keyword evidence="3 7" id="KW-0378">Hydrolase</keyword>
<dbReference type="PIRSF" id="PIRSF005814">
    <property type="entry name" value="MutS_YshD"/>
    <property type="match status" value="1"/>
</dbReference>
<organism evidence="10 11">
    <name type="scientific">Longicatena caecimuris</name>
    <dbReference type="NCBI Taxonomy" id="1796635"/>
    <lineage>
        <taxon>Bacteria</taxon>
        <taxon>Bacillati</taxon>
        <taxon>Bacillota</taxon>
        <taxon>Erysipelotrichia</taxon>
        <taxon>Erysipelotrichales</taxon>
        <taxon>Erysipelotrichaceae</taxon>
        <taxon>Longicatena</taxon>
    </lineage>
</organism>
<dbReference type="NCBIfam" id="TIGR01069">
    <property type="entry name" value="mutS2"/>
    <property type="match status" value="1"/>
</dbReference>
<dbReference type="Gene3D" id="3.30.1370.110">
    <property type="match status" value="1"/>
</dbReference>
<accession>A0A4R3TKU8</accession>
<evidence type="ECO:0000256" key="6">
    <source>
        <dbReference type="ARBA" id="ARBA00023125"/>
    </source>
</evidence>
<evidence type="ECO:0000313" key="10">
    <source>
        <dbReference type="EMBL" id="TCU62767.1"/>
    </source>
</evidence>
<evidence type="ECO:0000256" key="2">
    <source>
        <dbReference type="ARBA" id="ARBA00022741"/>
    </source>
</evidence>
<dbReference type="PANTHER" id="PTHR48466:SF2">
    <property type="entry name" value="OS10G0509000 PROTEIN"/>
    <property type="match status" value="1"/>
</dbReference>
<evidence type="ECO:0000259" key="9">
    <source>
        <dbReference type="PROSITE" id="PS50828"/>
    </source>
</evidence>